<accession>A0AC34G307</accession>
<proteinExistence type="predicted"/>
<dbReference type="WBParaSite" id="ES5_v2.g24165.t1">
    <property type="protein sequence ID" value="ES5_v2.g24165.t1"/>
    <property type="gene ID" value="ES5_v2.g24165"/>
</dbReference>
<reference evidence="2" key="1">
    <citation type="submission" date="2022-11" db="UniProtKB">
        <authorList>
            <consortium name="WormBaseParasite"/>
        </authorList>
    </citation>
    <scope>IDENTIFICATION</scope>
</reference>
<evidence type="ECO:0000313" key="2">
    <source>
        <dbReference type="WBParaSite" id="ES5_v2.g24165.t1"/>
    </source>
</evidence>
<organism evidence="1 2">
    <name type="scientific">Panagrolaimus sp. ES5</name>
    <dbReference type="NCBI Taxonomy" id="591445"/>
    <lineage>
        <taxon>Eukaryota</taxon>
        <taxon>Metazoa</taxon>
        <taxon>Ecdysozoa</taxon>
        <taxon>Nematoda</taxon>
        <taxon>Chromadorea</taxon>
        <taxon>Rhabditida</taxon>
        <taxon>Tylenchina</taxon>
        <taxon>Panagrolaimomorpha</taxon>
        <taxon>Panagrolaimoidea</taxon>
        <taxon>Panagrolaimidae</taxon>
        <taxon>Panagrolaimus</taxon>
    </lineage>
</organism>
<dbReference type="Proteomes" id="UP000887579">
    <property type="component" value="Unplaced"/>
</dbReference>
<name>A0AC34G307_9BILA</name>
<sequence length="152" mass="17401">MISGCTGYVDISSSHLKDNKSDPWNKNEKDSKVSQYLNIDDGKKEHKKKNDKTSSKNSSTLSLHIAAYENAVGQNDSDYNGEITDKKSRESSFAKTLKHFKQLLTGHYDRNLQQEFPRQLGNDKTFKAEVMEFKSSQKLLTFERPEFTARNS</sequence>
<evidence type="ECO:0000313" key="1">
    <source>
        <dbReference type="Proteomes" id="UP000887579"/>
    </source>
</evidence>
<protein>
    <submittedName>
        <fullName evidence="2">Lipoprotein</fullName>
    </submittedName>
</protein>